<dbReference type="Pfam" id="PF07589">
    <property type="entry name" value="PEP-CTERM"/>
    <property type="match status" value="1"/>
</dbReference>
<evidence type="ECO:0000259" key="1">
    <source>
        <dbReference type="Pfam" id="PF01425"/>
    </source>
</evidence>
<comment type="caution">
    <text evidence="3">The sequence shown here is derived from an EMBL/GenBank/DDBJ whole genome shotgun (WGS) entry which is preliminary data.</text>
</comment>
<dbReference type="PANTHER" id="PTHR42678:SF5">
    <property type="entry name" value="GLUTAMYL-TRNA(GLN) AMIDOTRANSFERASE SUBUNIT A"/>
    <property type="match status" value="1"/>
</dbReference>
<dbReference type="NCBIfam" id="TIGR02595">
    <property type="entry name" value="PEP_CTERM"/>
    <property type="match status" value="1"/>
</dbReference>
<feature type="domain" description="Amidase" evidence="1">
    <location>
        <begin position="99"/>
        <end position="538"/>
    </location>
</feature>
<dbReference type="InterPro" id="IPR023631">
    <property type="entry name" value="Amidase_dom"/>
</dbReference>
<dbReference type="PANTHER" id="PTHR42678">
    <property type="entry name" value="AMIDASE"/>
    <property type="match status" value="1"/>
</dbReference>
<dbReference type="Pfam" id="PF01425">
    <property type="entry name" value="Amidase"/>
    <property type="match status" value="1"/>
</dbReference>
<reference evidence="3" key="1">
    <citation type="journal article" date="2020" name="mSystems">
        <title>Genome- and Community-Level Interaction Insights into Carbon Utilization and Element Cycling Functions of Hydrothermarchaeota in Hydrothermal Sediment.</title>
        <authorList>
            <person name="Zhou Z."/>
            <person name="Liu Y."/>
            <person name="Xu W."/>
            <person name="Pan J."/>
            <person name="Luo Z.H."/>
            <person name="Li M."/>
        </authorList>
    </citation>
    <scope>NUCLEOTIDE SEQUENCE [LARGE SCALE GENOMIC DNA]</scope>
    <source>
        <strain evidence="3">SpSt-418</strain>
    </source>
</reference>
<sequence>MTRLCGSGLVFAACFKRASVLEKRSVSISHPSRDSCRSTFRRFIPVFQSIRRTTVLLASQAVVAAFTPTIASAEFVLSTATTSNIQSAFSSGTLTCSGLTQLYLNRIEAYDKQGPAINSIIATNPNALSIAAELDAAYAQSGPVGPLHCVPVVLKDNFDTVDMPTTGGALALEGFFTGSDAFQVQKLREAGALILAKSNLSEFAFGFTSDSSLGGLTLNPYDTTRNSGGSSGGTGAAIAANFGVIGFGTDTGGSIRVPSSFNSLVGLRPTIGLTSRSGIIPLALTQDVGGPMARTVADVAAALSVVAGFDPKDPVTEGSIGKVPEDYTEFLDKDGLKGAKIGVDRALFGSPTNPESAKTTAVIDAAIAELEALGAEVVDITIPNLAEILSFPSFSTFEFKRDLNAYLAERPVPPSGVRDLEDIIESGLFLESQRNAYITRNNVTPPEENAQYQQFLAERPVITQASLLQALTGLDAIVYPSVASPPNVIGQGLASGSANRLSPFSGFPALSVPAGFTEDGLPVGLEFLGRAYDEGTLLKLAYAFEQGTQFRRDPLTTPPLPGETVRAIPEPSTVGAIALAGMGLIGSRRKRQQG</sequence>
<dbReference type="Gene3D" id="3.90.1300.10">
    <property type="entry name" value="Amidase signature (AS) domain"/>
    <property type="match status" value="1"/>
</dbReference>
<dbReference type="InterPro" id="IPR013424">
    <property type="entry name" value="Ice-binding_C"/>
</dbReference>
<dbReference type="InterPro" id="IPR036928">
    <property type="entry name" value="AS_sf"/>
</dbReference>
<organism evidence="3">
    <name type="scientific">Oscillatoriales cyanobacterium SpSt-418</name>
    <dbReference type="NCBI Taxonomy" id="2282169"/>
    <lineage>
        <taxon>Bacteria</taxon>
        <taxon>Bacillati</taxon>
        <taxon>Cyanobacteriota</taxon>
        <taxon>Cyanophyceae</taxon>
        <taxon>Oscillatoriophycideae</taxon>
        <taxon>Oscillatoriales</taxon>
    </lineage>
</organism>
<evidence type="ECO:0000259" key="2">
    <source>
        <dbReference type="Pfam" id="PF07589"/>
    </source>
</evidence>
<dbReference type="EMBL" id="DSRU01000013">
    <property type="protein sequence ID" value="HFM96292.1"/>
    <property type="molecule type" value="Genomic_DNA"/>
</dbReference>
<name>A0A7C3PA01_9CYAN</name>
<evidence type="ECO:0000313" key="3">
    <source>
        <dbReference type="EMBL" id="HFM96292.1"/>
    </source>
</evidence>
<dbReference type="InterPro" id="IPR020556">
    <property type="entry name" value="Amidase_CS"/>
</dbReference>
<dbReference type="PROSITE" id="PS00571">
    <property type="entry name" value="AMIDASES"/>
    <property type="match status" value="1"/>
</dbReference>
<dbReference type="SUPFAM" id="SSF75304">
    <property type="entry name" value="Amidase signature (AS) enzymes"/>
    <property type="match status" value="1"/>
</dbReference>
<proteinExistence type="predicted"/>
<accession>A0A7C3PA01</accession>
<protein>
    <submittedName>
        <fullName evidence="3">PEP-CTERM sorting domain-containing protein</fullName>
    </submittedName>
</protein>
<feature type="domain" description="Ice-binding protein C-terminal" evidence="2">
    <location>
        <begin position="567"/>
        <end position="590"/>
    </location>
</feature>
<dbReference type="AlphaFoldDB" id="A0A7C3PA01"/>
<gene>
    <name evidence="3" type="ORF">ENR64_00715</name>
</gene>